<dbReference type="EMBL" id="JAVHJL010000004">
    <property type="protein sequence ID" value="KAK6505725.1"/>
    <property type="molecule type" value="Genomic_DNA"/>
</dbReference>
<evidence type="ECO:0008006" key="3">
    <source>
        <dbReference type="Google" id="ProtNLM"/>
    </source>
</evidence>
<dbReference type="SUPFAM" id="SSF81383">
    <property type="entry name" value="F-box domain"/>
    <property type="match status" value="1"/>
</dbReference>
<organism evidence="1 2">
    <name type="scientific">Arthrobotrys musiformis</name>
    <dbReference type="NCBI Taxonomy" id="47236"/>
    <lineage>
        <taxon>Eukaryota</taxon>
        <taxon>Fungi</taxon>
        <taxon>Dikarya</taxon>
        <taxon>Ascomycota</taxon>
        <taxon>Pezizomycotina</taxon>
        <taxon>Orbiliomycetes</taxon>
        <taxon>Orbiliales</taxon>
        <taxon>Orbiliaceae</taxon>
        <taxon>Arthrobotrys</taxon>
    </lineage>
</organism>
<sequence length="600" mass="69297">MAPINITAFARAPEILFEIISYLPGRDTLNFGLTCKAIFPVCYRALWSNLSLFQVSGANSWPGLRIKSKYLSEFSKTVEEYWTGSPGLKYTKRIDLGRVIYDDGPEAPVLMDLLEGGRINPSRMDLFLQLPGYRSLPRGDPNLIFERFKKYTESKSLRELKLQVYSEIGNWISEMIDVTKVTKLTLYISSNGYREVAEPSEVVSSRIKDVTALLENSTNLRYLYWKGAADRRYLFSSVSEDLKGLQAAITNLKRLKALKIENHFFHPSFFVVPPEGVRNLVLNCRSSAKWWQDFAACPLTNVRDLRFHRIRVGGELDIRRFVSDEEDVPLTTIKLGKVAVQGLEKCLCRWWDVPQDLFYCMLRGNPKLGPEDKFELAERIAKLSIKQFHTRFEVNWFQSKGFIQDLYIKRHLNNSEPTTELEIMEEYSKKAILGEIEKGSVLAWDRAQKRANDLALKYKPNLEEKLHDSIDYAVHNYTLTFMESKEDIEVDEEEFKKECTRLFEEEAQMERKYSVAKGKAKEAVVPVVNRFRHFFDSLRKDTTRYMAVEIEKGLDVDEMSAMSYWVRKALAHFEDLGIAKLNLEDTSPPSTNDTSICDPV</sequence>
<evidence type="ECO:0000313" key="2">
    <source>
        <dbReference type="Proteomes" id="UP001370758"/>
    </source>
</evidence>
<name>A0AAV9WC15_9PEZI</name>
<dbReference type="Proteomes" id="UP001370758">
    <property type="component" value="Unassembled WGS sequence"/>
</dbReference>
<reference evidence="1 2" key="1">
    <citation type="submission" date="2023-08" db="EMBL/GenBank/DDBJ databases">
        <authorList>
            <person name="Palmer J.M."/>
        </authorList>
    </citation>
    <scope>NUCLEOTIDE SEQUENCE [LARGE SCALE GENOMIC DNA]</scope>
    <source>
        <strain evidence="1 2">TWF481</strain>
    </source>
</reference>
<dbReference type="InterPro" id="IPR036047">
    <property type="entry name" value="F-box-like_dom_sf"/>
</dbReference>
<accession>A0AAV9WC15</accession>
<dbReference type="AlphaFoldDB" id="A0AAV9WC15"/>
<proteinExistence type="predicted"/>
<evidence type="ECO:0000313" key="1">
    <source>
        <dbReference type="EMBL" id="KAK6505725.1"/>
    </source>
</evidence>
<protein>
    <recommendedName>
        <fullName evidence="3">F-box domain-containing protein</fullName>
    </recommendedName>
</protein>
<keyword evidence="2" id="KW-1185">Reference proteome</keyword>
<comment type="caution">
    <text evidence="1">The sequence shown here is derived from an EMBL/GenBank/DDBJ whole genome shotgun (WGS) entry which is preliminary data.</text>
</comment>
<gene>
    <name evidence="1" type="ORF">TWF481_007617</name>
</gene>